<dbReference type="STRING" id="553385.GCA_000591415_03348"/>
<keyword evidence="4" id="KW-1185">Reference proteome</keyword>
<dbReference type="Proteomes" id="UP000319941">
    <property type="component" value="Unassembled WGS sequence"/>
</dbReference>
<dbReference type="Gene3D" id="1.20.120.1490">
    <property type="match status" value="1"/>
</dbReference>
<feature type="compositionally biased region" description="Basic and acidic residues" evidence="1">
    <location>
        <begin position="68"/>
        <end position="93"/>
    </location>
</feature>
<sequence length="369" mass="41622">MNRISRKLIVSGLLTALALPMTAMAASNAKTSEHDASSRKAGMEKILASWNLSDEQQQQLDELQQQRMESRKQIENQTFDSREDRRAAIKAQRDQSAAEMAKILDENQMTVLTAYWNAGKHDGKHGGGKHDGKQQGHKKDGGKAGGKHMVDNDGQRMALMGALFDSWNLDDSQRDSLKDSFTSMREDMKALKDTDFDSREARKAAFKTLRDTQHERLSKVLNDDQIKVLDLMHQRDKRGPKMAERQQKEGMKALLASWNLSDEQQQALKDIRDEMRDDMRDSMKQARADMQEAKQAGEVAEGRKAQHEKMREAGLELRKEGRDKLADVLSSEQLDALEAFMDNGMRHHAGQKHSNGGHATQSVEQAPEA</sequence>
<dbReference type="AlphaFoldDB" id="A0A558HFA8"/>
<dbReference type="RefSeq" id="WP_024953117.1">
    <property type="nucleotide sequence ID" value="NZ_CAWOWR010000024.1"/>
</dbReference>
<evidence type="ECO:0008006" key="5">
    <source>
        <dbReference type="Google" id="ProtNLM"/>
    </source>
</evidence>
<dbReference type="GO" id="GO:0042597">
    <property type="term" value="C:periplasmic space"/>
    <property type="evidence" value="ECO:0007669"/>
    <property type="project" value="InterPro"/>
</dbReference>
<feature type="region of interest" description="Disordered" evidence="1">
    <location>
        <begin position="345"/>
        <end position="369"/>
    </location>
</feature>
<organism evidence="3 4">
    <name type="scientific">Cobetia crustatorum</name>
    <dbReference type="NCBI Taxonomy" id="553385"/>
    <lineage>
        <taxon>Bacteria</taxon>
        <taxon>Pseudomonadati</taxon>
        <taxon>Pseudomonadota</taxon>
        <taxon>Gammaproteobacteria</taxon>
        <taxon>Oceanospirillales</taxon>
        <taxon>Halomonadaceae</taxon>
        <taxon>Cobetia</taxon>
    </lineage>
</organism>
<feature type="signal peptide" evidence="2">
    <location>
        <begin position="1"/>
        <end position="25"/>
    </location>
</feature>
<evidence type="ECO:0000256" key="2">
    <source>
        <dbReference type="SAM" id="SignalP"/>
    </source>
</evidence>
<accession>A0A558HFA8</accession>
<feature type="region of interest" description="Disordered" evidence="1">
    <location>
        <begin position="121"/>
        <end position="147"/>
    </location>
</feature>
<evidence type="ECO:0000313" key="3">
    <source>
        <dbReference type="EMBL" id="TVU67823.1"/>
    </source>
</evidence>
<evidence type="ECO:0000313" key="4">
    <source>
        <dbReference type="Proteomes" id="UP000319941"/>
    </source>
</evidence>
<gene>
    <name evidence="3" type="ORF">FQP86_15760</name>
</gene>
<feature type="chain" id="PRO_5022025776" description="Periplasmic heavy metal sensor" evidence="2">
    <location>
        <begin position="26"/>
        <end position="369"/>
    </location>
</feature>
<dbReference type="OrthoDB" id="6169202at2"/>
<protein>
    <recommendedName>
        <fullName evidence="5">Periplasmic heavy metal sensor</fullName>
    </recommendedName>
</protein>
<feature type="compositionally biased region" description="Low complexity" evidence="1">
    <location>
        <begin position="57"/>
        <end position="66"/>
    </location>
</feature>
<dbReference type="EMBL" id="VNFH01000012">
    <property type="protein sequence ID" value="TVU67823.1"/>
    <property type="molecule type" value="Genomic_DNA"/>
</dbReference>
<feature type="compositionally biased region" description="Polar residues" evidence="1">
    <location>
        <begin position="352"/>
        <end position="369"/>
    </location>
</feature>
<name>A0A558HFA8_9GAMM</name>
<keyword evidence="2" id="KW-0732">Signal</keyword>
<evidence type="ECO:0000256" key="1">
    <source>
        <dbReference type="SAM" id="MobiDB-lite"/>
    </source>
</evidence>
<feature type="compositionally biased region" description="Basic and acidic residues" evidence="1">
    <location>
        <begin position="300"/>
        <end position="321"/>
    </location>
</feature>
<reference evidence="3 4" key="1">
    <citation type="submission" date="2019-07" db="EMBL/GenBank/DDBJ databases">
        <title>Diversity of Bacteria from Kongsfjorden, Arctic.</title>
        <authorList>
            <person name="Yu Y."/>
        </authorList>
    </citation>
    <scope>NUCLEOTIDE SEQUENCE [LARGE SCALE GENOMIC DNA]</scope>
    <source>
        <strain evidence="3 4">SM1923</strain>
    </source>
</reference>
<feature type="region of interest" description="Disordered" evidence="1">
    <location>
        <begin position="57"/>
        <end position="93"/>
    </location>
</feature>
<feature type="region of interest" description="Disordered" evidence="1">
    <location>
        <begin position="291"/>
        <end position="321"/>
    </location>
</feature>
<proteinExistence type="predicted"/>
<comment type="caution">
    <text evidence="3">The sequence shown here is derived from an EMBL/GenBank/DDBJ whole genome shotgun (WGS) entry which is preliminary data.</text>
</comment>